<evidence type="ECO:0000256" key="6">
    <source>
        <dbReference type="SAM" id="Phobius"/>
    </source>
</evidence>
<evidence type="ECO:0008006" key="8">
    <source>
        <dbReference type="Google" id="ProtNLM"/>
    </source>
</evidence>
<keyword evidence="4 6" id="KW-0472">Membrane</keyword>
<name>X1VUI5_9ZZZZ</name>
<dbReference type="GO" id="GO:0015499">
    <property type="term" value="F:formate transmembrane transporter activity"/>
    <property type="evidence" value="ECO:0007669"/>
    <property type="project" value="TreeGrafter"/>
</dbReference>
<gene>
    <name evidence="7" type="ORF">S12H4_60212</name>
</gene>
<dbReference type="Pfam" id="PF01226">
    <property type="entry name" value="Form_Nir_trans"/>
    <property type="match status" value="1"/>
</dbReference>
<comment type="subcellular location">
    <subcellularLocation>
        <location evidence="1">Membrane</location>
        <topology evidence="1">Multi-pass membrane protein</topology>
    </subcellularLocation>
</comment>
<sequence length="125" mass="13893">CLEKQGRWLGLAKNWAESYIGNFAGALFAAYFLAIATGLLLIEPWSSYITGIAQTKCDLSFMEAFWRGVGCNWLVCLAIWLAIGSKDIVGKVFAIQFPIMAFVALGFEHSIANNITQCHWQQVLN</sequence>
<keyword evidence="2 6" id="KW-0812">Transmembrane</keyword>
<comment type="similarity">
    <text evidence="5">Belongs to the FNT transporter (TC 1.A.16) family.</text>
</comment>
<feature type="non-terminal residue" evidence="7">
    <location>
        <position position="1"/>
    </location>
</feature>
<feature type="transmembrane region" description="Helical" evidence="6">
    <location>
        <begin position="64"/>
        <end position="82"/>
    </location>
</feature>
<comment type="caution">
    <text evidence="7">The sequence shown here is derived from an EMBL/GenBank/DDBJ whole genome shotgun (WGS) entry which is preliminary data.</text>
</comment>
<proteinExistence type="inferred from homology"/>
<dbReference type="PANTHER" id="PTHR30520:SF6">
    <property type="entry name" value="FORMATE_NITRATE FAMILY TRANSPORTER (EUROFUNG)"/>
    <property type="match status" value="1"/>
</dbReference>
<reference evidence="7" key="1">
    <citation type="journal article" date="2014" name="Front. Microbiol.">
        <title>High frequency of phylogenetically diverse reductive dehalogenase-homologous genes in deep subseafloor sedimentary metagenomes.</title>
        <authorList>
            <person name="Kawai M."/>
            <person name="Futagami T."/>
            <person name="Toyoda A."/>
            <person name="Takaki Y."/>
            <person name="Nishi S."/>
            <person name="Hori S."/>
            <person name="Arai W."/>
            <person name="Tsubouchi T."/>
            <person name="Morono Y."/>
            <person name="Uchiyama I."/>
            <person name="Ito T."/>
            <person name="Fujiyama A."/>
            <person name="Inagaki F."/>
            <person name="Takami H."/>
        </authorList>
    </citation>
    <scope>NUCLEOTIDE SEQUENCE</scope>
    <source>
        <strain evidence="7">Expedition CK06-06</strain>
    </source>
</reference>
<evidence type="ECO:0000313" key="7">
    <source>
        <dbReference type="EMBL" id="GAJ21306.1"/>
    </source>
</evidence>
<dbReference type="InterPro" id="IPR023271">
    <property type="entry name" value="Aquaporin-like"/>
</dbReference>
<dbReference type="AlphaFoldDB" id="X1VUI5"/>
<dbReference type="GO" id="GO:0005886">
    <property type="term" value="C:plasma membrane"/>
    <property type="evidence" value="ECO:0007669"/>
    <property type="project" value="TreeGrafter"/>
</dbReference>
<dbReference type="InterPro" id="IPR000292">
    <property type="entry name" value="For/NO2_transpt"/>
</dbReference>
<dbReference type="EMBL" id="BARW01039569">
    <property type="protein sequence ID" value="GAJ21306.1"/>
    <property type="molecule type" value="Genomic_DNA"/>
</dbReference>
<evidence type="ECO:0000256" key="4">
    <source>
        <dbReference type="ARBA" id="ARBA00023136"/>
    </source>
</evidence>
<organism evidence="7">
    <name type="scientific">marine sediment metagenome</name>
    <dbReference type="NCBI Taxonomy" id="412755"/>
    <lineage>
        <taxon>unclassified sequences</taxon>
        <taxon>metagenomes</taxon>
        <taxon>ecological metagenomes</taxon>
    </lineage>
</organism>
<feature type="transmembrane region" description="Helical" evidence="6">
    <location>
        <begin position="88"/>
        <end position="107"/>
    </location>
</feature>
<dbReference type="InterPro" id="IPR024002">
    <property type="entry name" value="For/NO2_transpt_CS"/>
</dbReference>
<evidence type="ECO:0000256" key="3">
    <source>
        <dbReference type="ARBA" id="ARBA00022989"/>
    </source>
</evidence>
<dbReference type="PROSITE" id="PS01006">
    <property type="entry name" value="FORMATE_NITRITE_TP_2"/>
    <property type="match status" value="1"/>
</dbReference>
<protein>
    <recommendedName>
        <fullName evidence="8">Formate/nitrite transporter family protein</fullName>
    </recommendedName>
</protein>
<evidence type="ECO:0000256" key="5">
    <source>
        <dbReference type="ARBA" id="ARBA00049660"/>
    </source>
</evidence>
<dbReference type="PANTHER" id="PTHR30520">
    <property type="entry name" value="FORMATE TRANSPORTER-RELATED"/>
    <property type="match status" value="1"/>
</dbReference>
<evidence type="ECO:0000256" key="2">
    <source>
        <dbReference type="ARBA" id="ARBA00022692"/>
    </source>
</evidence>
<feature type="transmembrane region" description="Helical" evidence="6">
    <location>
        <begin position="20"/>
        <end position="43"/>
    </location>
</feature>
<dbReference type="Gene3D" id="1.20.1080.10">
    <property type="entry name" value="Glycerol uptake facilitator protein"/>
    <property type="match status" value="1"/>
</dbReference>
<accession>X1VUI5</accession>
<evidence type="ECO:0000256" key="1">
    <source>
        <dbReference type="ARBA" id="ARBA00004141"/>
    </source>
</evidence>
<keyword evidence="3 6" id="KW-1133">Transmembrane helix</keyword>